<dbReference type="EMBL" id="CAJJDM010000040">
    <property type="protein sequence ID" value="CAD8068130.1"/>
    <property type="molecule type" value="Genomic_DNA"/>
</dbReference>
<gene>
    <name evidence="1" type="ORF">PPRIM_AZ9-3.1.T0410339</name>
</gene>
<accession>A0A8S1LJY5</accession>
<organism evidence="1 2">
    <name type="scientific">Paramecium primaurelia</name>
    <dbReference type="NCBI Taxonomy" id="5886"/>
    <lineage>
        <taxon>Eukaryota</taxon>
        <taxon>Sar</taxon>
        <taxon>Alveolata</taxon>
        <taxon>Ciliophora</taxon>
        <taxon>Intramacronucleata</taxon>
        <taxon>Oligohymenophorea</taxon>
        <taxon>Peniculida</taxon>
        <taxon>Parameciidae</taxon>
        <taxon>Paramecium</taxon>
    </lineage>
</organism>
<proteinExistence type="predicted"/>
<evidence type="ECO:0000313" key="1">
    <source>
        <dbReference type="EMBL" id="CAD8068130.1"/>
    </source>
</evidence>
<protein>
    <submittedName>
        <fullName evidence="1">Uncharacterized protein</fullName>
    </submittedName>
</protein>
<sequence>MMSNYQNSGNGDYDGNGKKTGQWAKLYDQFEDMKQIRYKGKYEEGIKKGVWKRLKRISGKGNFISDDENEIKQNK</sequence>
<name>A0A8S1LJY5_PARPR</name>
<keyword evidence="2" id="KW-1185">Reference proteome</keyword>
<evidence type="ECO:0000313" key="2">
    <source>
        <dbReference type="Proteomes" id="UP000688137"/>
    </source>
</evidence>
<comment type="caution">
    <text evidence="1">The sequence shown here is derived from an EMBL/GenBank/DDBJ whole genome shotgun (WGS) entry which is preliminary data.</text>
</comment>
<reference evidence="1" key="1">
    <citation type="submission" date="2021-01" db="EMBL/GenBank/DDBJ databases">
        <authorList>
            <consortium name="Genoscope - CEA"/>
            <person name="William W."/>
        </authorList>
    </citation>
    <scope>NUCLEOTIDE SEQUENCE</scope>
</reference>
<dbReference type="Proteomes" id="UP000688137">
    <property type="component" value="Unassembled WGS sequence"/>
</dbReference>
<dbReference type="AlphaFoldDB" id="A0A8S1LJY5"/>